<proteinExistence type="predicted"/>
<evidence type="ECO:0000313" key="3">
    <source>
        <dbReference type="Proteomes" id="UP000800093"/>
    </source>
</evidence>
<evidence type="ECO:0000256" key="1">
    <source>
        <dbReference type="SAM" id="MobiDB-lite"/>
    </source>
</evidence>
<comment type="caution">
    <text evidence="2">The sequence shown here is derived from an EMBL/GenBank/DDBJ whole genome shotgun (WGS) entry which is preliminary data.</text>
</comment>
<sequence length="149" mass="15741">MDTASRRWIWEMEKERGREGETVAEGYRPLKAATTLATAARSPHAGEDGSTLVVDHARPAAGDGVVEAVPMADQGTGIMERLSCPGRLMLDGQAVPAEPHCPPLVSSRPNPARPSPIVTVAPKPPHGHLRQPTPPRPPSAGAPRAFAAR</sequence>
<dbReference type="EMBL" id="ML986635">
    <property type="protein sequence ID" value="KAF2262853.1"/>
    <property type="molecule type" value="Genomic_DNA"/>
</dbReference>
<organism evidence="2 3">
    <name type="scientific">Lojkania enalia</name>
    <dbReference type="NCBI Taxonomy" id="147567"/>
    <lineage>
        <taxon>Eukaryota</taxon>
        <taxon>Fungi</taxon>
        <taxon>Dikarya</taxon>
        <taxon>Ascomycota</taxon>
        <taxon>Pezizomycotina</taxon>
        <taxon>Dothideomycetes</taxon>
        <taxon>Pleosporomycetidae</taxon>
        <taxon>Pleosporales</taxon>
        <taxon>Pleosporales incertae sedis</taxon>
        <taxon>Lojkania</taxon>
    </lineage>
</organism>
<reference evidence="3" key="1">
    <citation type="journal article" date="2020" name="Stud. Mycol.">
        <title>101 Dothideomycetes genomes: A test case for predicting lifestyles and emergence of pathogens.</title>
        <authorList>
            <person name="Haridas S."/>
            <person name="Albert R."/>
            <person name="Binder M."/>
            <person name="Bloem J."/>
            <person name="LaButti K."/>
            <person name="Salamov A."/>
            <person name="Andreopoulos B."/>
            <person name="Baker S."/>
            <person name="Barry K."/>
            <person name="Bills G."/>
            <person name="Bluhm B."/>
            <person name="Cannon C."/>
            <person name="Castanera R."/>
            <person name="Culley D."/>
            <person name="Daum C."/>
            <person name="Ezra D."/>
            <person name="Gonzalez J."/>
            <person name="Henrissat B."/>
            <person name="Kuo A."/>
            <person name="Liang C."/>
            <person name="Lipzen A."/>
            <person name="Lutzoni F."/>
            <person name="Magnuson J."/>
            <person name="Mondo S."/>
            <person name="Nolan M."/>
            <person name="Ohm R."/>
            <person name="Pangilinan J."/>
            <person name="Park H.-J."/>
            <person name="Ramirez L."/>
            <person name="Alfaro M."/>
            <person name="Sun H."/>
            <person name="Tritt A."/>
            <person name="Yoshinaga Y."/>
            <person name="Zwiers L.-H."/>
            <person name="Turgeon B."/>
            <person name="Goodwin S."/>
            <person name="Spatafora J."/>
            <person name="Crous P."/>
            <person name="Grigoriev I."/>
        </authorList>
    </citation>
    <scope>NUCLEOTIDE SEQUENCE [LARGE SCALE GENOMIC DNA]</scope>
    <source>
        <strain evidence="3">CBS 304.66</strain>
    </source>
</reference>
<dbReference type="AlphaFoldDB" id="A0A9P4K660"/>
<feature type="region of interest" description="Disordered" evidence="1">
    <location>
        <begin position="95"/>
        <end position="149"/>
    </location>
</feature>
<protein>
    <submittedName>
        <fullName evidence="2">Uncharacterized protein</fullName>
    </submittedName>
</protein>
<accession>A0A9P4K660</accession>
<name>A0A9P4K660_9PLEO</name>
<evidence type="ECO:0000313" key="2">
    <source>
        <dbReference type="EMBL" id="KAF2262853.1"/>
    </source>
</evidence>
<dbReference type="Proteomes" id="UP000800093">
    <property type="component" value="Unassembled WGS sequence"/>
</dbReference>
<gene>
    <name evidence="2" type="ORF">CC78DRAFT_582180</name>
</gene>
<keyword evidence="3" id="KW-1185">Reference proteome</keyword>